<sequence length="75" mass="8147">VSGISDILNDPANMGDEIVYAAMLTTRNENWTQTLNTLMENETGTFFFGVGAAHLAGNDSVIAMLEAQGWNVIRQ</sequence>
<dbReference type="AlphaFoldDB" id="A0A7C3C449"/>
<protein>
    <submittedName>
        <fullName evidence="1">TraB/GumN family protein</fullName>
    </submittedName>
</protein>
<dbReference type="CDD" id="cd14789">
    <property type="entry name" value="Tiki"/>
    <property type="match status" value="1"/>
</dbReference>
<proteinExistence type="predicted"/>
<organism evidence="1">
    <name type="scientific">Hellea balneolensis</name>
    <dbReference type="NCBI Taxonomy" id="287478"/>
    <lineage>
        <taxon>Bacteria</taxon>
        <taxon>Pseudomonadati</taxon>
        <taxon>Pseudomonadota</taxon>
        <taxon>Alphaproteobacteria</taxon>
        <taxon>Maricaulales</taxon>
        <taxon>Robiginitomaculaceae</taxon>
        <taxon>Hellea</taxon>
    </lineage>
</organism>
<evidence type="ECO:0000313" key="1">
    <source>
        <dbReference type="EMBL" id="HFB54864.1"/>
    </source>
</evidence>
<gene>
    <name evidence="1" type="ORF">ENJ46_02985</name>
</gene>
<feature type="non-terminal residue" evidence="1">
    <location>
        <position position="1"/>
    </location>
</feature>
<accession>A0A7C3C449</accession>
<dbReference type="Proteomes" id="UP000886042">
    <property type="component" value="Unassembled WGS sequence"/>
</dbReference>
<dbReference type="PANTHER" id="PTHR40590">
    <property type="entry name" value="CYTOPLASMIC PROTEIN-RELATED"/>
    <property type="match status" value="1"/>
</dbReference>
<dbReference type="InterPro" id="IPR047111">
    <property type="entry name" value="YbaP-like"/>
</dbReference>
<dbReference type="Pfam" id="PF01963">
    <property type="entry name" value="TraB_PrgY_gumN"/>
    <property type="match status" value="1"/>
</dbReference>
<dbReference type="EMBL" id="DRMN01000195">
    <property type="protein sequence ID" value="HFB54864.1"/>
    <property type="molecule type" value="Genomic_DNA"/>
</dbReference>
<dbReference type="InterPro" id="IPR002816">
    <property type="entry name" value="TraB/PrgY/GumN_fam"/>
</dbReference>
<name>A0A7C3C449_9PROT</name>
<reference evidence="1" key="1">
    <citation type="journal article" date="2020" name="mSystems">
        <title>Genome- and Community-Level Interaction Insights into Carbon Utilization and Element Cycling Functions of Hydrothermarchaeota in Hydrothermal Sediment.</title>
        <authorList>
            <person name="Zhou Z."/>
            <person name="Liu Y."/>
            <person name="Xu W."/>
            <person name="Pan J."/>
            <person name="Luo Z.H."/>
            <person name="Li M."/>
        </authorList>
    </citation>
    <scope>NUCLEOTIDE SEQUENCE [LARGE SCALE GENOMIC DNA]</scope>
    <source>
        <strain evidence="1">HyVt-489</strain>
    </source>
</reference>
<dbReference type="PANTHER" id="PTHR40590:SF1">
    <property type="entry name" value="CYTOPLASMIC PROTEIN"/>
    <property type="match status" value="1"/>
</dbReference>
<comment type="caution">
    <text evidence="1">The sequence shown here is derived from an EMBL/GenBank/DDBJ whole genome shotgun (WGS) entry which is preliminary data.</text>
</comment>